<evidence type="ECO:0000256" key="2">
    <source>
        <dbReference type="ARBA" id="ARBA00008133"/>
    </source>
</evidence>
<comment type="pathway">
    <text evidence="1">Porphyrin-containing compound metabolism; protoporphyrin-IX biosynthesis; coproporphyrinogen-III from 5-aminolevulinate: step 3/4.</text>
</comment>
<dbReference type="EMBL" id="UOFV01000203">
    <property type="protein sequence ID" value="VAX00123.1"/>
    <property type="molecule type" value="Genomic_DNA"/>
</dbReference>
<gene>
    <name evidence="10" type="ORF">MNBD_GAMMA19-1630</name>
</gene>
<evidence type="ECO:0000313" key="10">
    <source>
        <dbReference type="EMBL" id="VAX00123.1"/>
    </source>
</evidence>
<proteinExistence type="inferred from homology"/>
<evidence type="ECO:0000256" key="1">
    <source>
        <dbReference type="ARBA" id="ARBA00004772"/>
    </source>
</evidence>
<evidence type="ECO:0000256" key="3">
    <source>
        <dbReference type="ARBA" id="ARBA00013109"/>
    </source>
</evidence>
<protein>
    <recommendedName>
        <fullName evidence="3">uroporphyrinogen-III synthase</fullName>
        <ecNumber evidence="3">4.2.1.75</ecNumber>
    </recommendedName>
    <alternativeName>
        <fullName evidence="7">Hydroxymethylbilane hydrolyase [cyclizing]</fullName>
    </alternativeName>
    <alternativeName>
        <fullName evidence="6">Uroporphyrinogen-III cosynthase</fullName>
    </alternativeName>
</protein>
<comment type="similarity">
    <text evidence="2">Belongs to the uroporphyrinogen-III synthase family.</text>
</comment>
<keyword evidence="5" id="KW-0627">Porphyrin biosynthesis</keyword>
<evidence type="ECO:0000256" key="5">
    <source>
        <dbReference type="ARBA" id="ARBA00023244"/>
    </source>
</evidence>
<dbReference type="PANTHER" id="PTHR38042:SF1">
    <property type="entry name" value="UROPORPHYRINOGEN-III SYNTHASE, CHLOROPLASTIC"/>
    <property type="match status" value="1"/>
</dbReference>
<dbReference type="InterPro" id="IPR036108">
    <property type="entry name" value="4pyrrol_syn_uPrphyn_synt_sf"/>
</dbReference>
<keyword evidence="4 10" id="KW-0456">Lyase</keyword>
<dbReference type="SUPFAM" id="SSF69618">
    <property type="entry name" value="HemD-like"/>
    <property type="match status" value="1"/>
</dbReference>
<dbReference type="EC" id="4.2.1.75" evidence="3"/>
<reference evidence="10" key="1">
    <citation type="submission" date="2018-06" db="EMBL/GenBank/DDBJ databases">
        <authorList>
            <person name="Zhirakovskaya E."/>
        </authorList>
    </citation>
    <scope>NUCLEOTIDE SEQUENCE</scope>
</reference>
<organism evidence="10">
    <name type="scientific">hydrothermal vent metagenome</name>
    <dbReference type="NCBI Taxonomy" id="652676"/>
    <lineage>
        <taxon>unclassified sequences</taxon>
        <taxon>metagenomes</taxon>
        <taxon>ecological metagenomes</taxon>
    </lineage>
</organism>
<evidence type="ECO:0000259" key="9">
    <source>
        <dbReference type="Pfam" id="PF02602"/>
    </source>
</evidence>
<name>A0A3B1AJC3_9ZZZZ</name>
<feature type="domain" description="Tetrapyrrole biosynthesis uroporphyrinogen III synthase" evidence="9">
    <location>
        <begin position="21"/>
        <end position="241"/>
    </location>
</feature>
<dbReference type="InterPro" id="IPR003754">
    <property type="entry name" value="4pyrrol_synth_uPrphyn_synth"/>
</dbReference>
<evidence type="ECO:0000256" key="8">
    <source>
        <dbReference type="ARBA" id="ARBA00048617"/>
    </source>
</evidence>
<evidence type="ECO:0000256" key="6">
    <source>
        <dbReference type="ARBA" id="ARBA00031702"/>
    </source>
</evidence>
<dbReference type="InterPro" id="IPR039793">
    <property type="entry name" value="UROS/Hem4"/>
</dbReference>
<dbReference type="GO" id="GO:0004852">
    <property type="term" value="F:uroporphyrinogen-III synthase activity"/>
    <property type="evidence" value="ECO:0007669"/>
    <property type="project" value="UniProtKB-EC"/>
</dbReference>
<dbReference type="PANTHER" id="PTHR38042">
    <property type="entry name" value="UROPORPHYRINOGEN-III SYNTHASE, CHLOROPLASTIC"/>
    <property type="match status" value="1"/>
</dbReference>
<dbReference type="AlphaFoldDB" id="A0A3B1AJC3"/>
<dbReference type="CDD" id="cd06578">
    <property type="entry name" value="HemD"/>
    <property type="match status" value="1"/>
</dbReference>
<dbReference type="Gene3D" id="3.40.50.10090">
    <property type="match status" value="2"/>
</dbReference>
<sequence length="258" mass="27983">MSELSGVTVVVTRPVHQTEKLCQLIEAAGGKALRFPVIDIRPPENLQQCQAQLARLAEYDLAIFVSANAVNATMAMLKTPQAWPMTLPVAAVGKATAQAIIKKGLPAPCVAPEPFNSEALLSLPELQTLDGKRILIFRGNGGRELLRDSLCERGAQVDYIECYQRTIPETDIRPLYAAWEQARPGTMPIVVTSNRGLQNLVSMIDKEHHPVLFTSPLMVISERTASLSAKLGFSQVPTVATAANDDAVLAALKTWTKS</sequence>
<accession>A0A3B1AJC3</accession>
<evidence type="ECO:0000256" key="7">
    <source>
        <dbReference type="ARBA" id="ARBA00032649"/>
    </source>
</evidence>
<dbReference type="GO" id="GO:0006780">
    <property type="term" value="P:uroporphyrinogen III biosynthetic process"/>
    <property type="evidence" value="ECO:0007669"/>
    <property type="project" value="InterPro"/>
</dbReference>
<dbReference type="Pfam" id="PF02602">
    <property type="entry name" value="HEM4"/>
    <property type="match status" value="1"/>
</dbReference>
<comment type="catalytic activity">
    <reaction evidence="8">
        <text>hydroxymethylbilane = uroporphyrinogen III + H2O</text>
        <dbReference type="Rhea" id="RHEA:18965"/>
        <dbReference type="ChEBI" id="CHEBI:15377"/>
        <dbReference type="ChEBI" id="CHEBI:57308"/>
        <dbReference type="ChEBI" id="CHEBI:57845"/>
        <dbReference type="EC" id="4.2.1.75"/>
    </reaction>
</comment>
<evidence type="ECO:0000256" key="4">
    <source>
        <dbReference type="ARBA" id="ARBA00023239"/>
    </source>
</evidence>